<evidence type="ECO:0000313" key="4">
    <source>
        <dbReference type="Proteomes" id="UP000076947"/>
    </source>
</evidence>
<feature type="chain" id="PRO_5039317232" evidence="2">
    <location>
        <begin position="25"/>
        <end position="198"/>
    </location>
</feature>
<sequence>MNKSVAITALAVSALALASCSTEASNDDSADNGAMTQTATQESPETTEKVSEETSEATSAEESSSETTNTAASSSGRFDEAALKSELEGMGYQCDDDDDCTKTEGAIIYDVDIDDDSVDVEVQGNDDLDQHFETILTDVGTAFGEYDFGGASWDEIQTWGIEAGEDEETVLGNVELEHDRGRDDGIPSRDLSVELIES</sequence>
<feature type="compositionally biased region" description="Basic and acidic residues" evidence="1">
    <location>
        <begin position="176"/>
        <end position="187"/>
    </location>
</feature>
<name>A0A177ILE7_9CORY</name>
<keyword evidence="4" id="KW-1185">Reference proteome</keyword>
<organism evidence="3 4">
    <name type="scientific">Corynebacterium stationis</name>
    <dbReference type="NCBI Taxonomy" id="1705"/>
    <lineage>
        <taxon>Bacteria</taxon>
        <taxon>Bacillati</taxon>
        <taxon>Actinomycetota</taxon>
        <taxon>Actinomycetes</taxon>
        <taxon>Mycobacteriales</taxon>
        <taxon>Corynebacteriaceae</taxon>
        <taxon>Corynebacterium</taxon>
    </lineage>
</organism>
<gene>
    <name evidence="3" type="ORF">AYJ05_09715</name>
</gene>
<accession>A0A177ILE7</accession>
<dbReference type="RefSeq" id="WP_066839438.1">
    <property type="nucleotide sequence ID" value="NZ_LSTQ01000012.1"/>
</dbReference>
<feature type="signal peptide" evidence="2">
    <location>
        <begin position="1"/>
        <end position="24"/>
    </location>
</feature>
<feature type="region of interest" description="Disordered" evidence="1">
    <location>
        <begin position="176"/>
        <end position="198"/>
    </location>
</feature>
<evidence type="ECO:0000256" key="1">
    <source>
        <dbReference type="SAM" id="MobiDB-lite"/>
    </source>
</evidence>
<evidence type="ECO:0000313" key="3">
    <source>
        <dbReference type="EMBL" id="OAH29663.1"/>
    </source>
</evidence>
<keyword evidence="2" id="KW-0732">Signal</keyword>
<feature type="compositionally biased region" description="Low complexity" evidence="1">
    <location>
        <begin position="56"/>
        <end position="75"/>
    </location>
</feature>
<evidence type="ECO:0000256" key="2">
    <source>
        <dbReference type="SAM" id="SignalP"/>
    </source>
</evidence>
<dbReference type="AlphaFoldDB" id="A0A177ILE7"/>
<dbReference type="EMBL" id="LSTQ01000012">
    <property type="protein sequence ID" value="OAH29663.1"/>
    <property type="molecule type" value="Genomic_DNA"/>
</dbReference>
<protein>
    <submittedName>
        <fullName evidence="3">Uncharacterized protein</fullName>
    </submittedName>
</protein>
<proteinExistence type="predicted"/>
<dbReference type="Proteomes" id="UP000076947">
    <property type="component" value="Unassembled WGS sequence"/>
</dbReference>
<dbReference type="PROSITE" id="PS51257">
    <property type="entry name" value="PROKAR_LIPOPROTEIN"/>
    <property type="match status" value="1"/>
</dbReference>
<feature type="region of interest" description="Disordered" evidence="1">
    <location>
        <begin position="20"/>
        <end position="84"/>
    </location>
</feature>
<comment type="caution">
    <text evidence="3">The sequence shown here is derived from an EMBL/GenBank/DDBJ whole genome shotgun (WGS) entry which is preliminary data.</text>
</comment>
<reference evidence="4" key="1">
    <citation type="submission" date="2016-02" db="EMBL/GenBank/DDBJ databases">
        <authorList>
            <person name="Kaur G."/>
            <person name="Nair G.R."/>
            <person name="Mayilraj S."/>
        </authorList>
    </citation>
    <scope>NUCLEOTIDE SEQUENCE [LARGE SCALE GENOMIC DNA]</scope>
    <source>
        <strain evidence="4">GA-15</strain>
    </source>
</reference>
<dbReference type="OrthoDB" id="4426809at2"/>